<sequence length="514" mass="59419">MKDIEFNPQFKKAWELVANSHQNLLITGRAGTGKSTFLRYLIKKLPKSMVVLAPTGVAALNVRGQTIHSFFGFKPDITLDKVYRLQPNEDLREVYKHLNTLIIDEISMVRADLFDCIEAFLRRWGPSPKKPFGGVQMVLIGDLYQLPPVVTSKEKEIFNHLYETPYFFSSKAFKETPFEFIEFEKVYRQTDLTFIEILNQIRNGMLKDETLEILNQRVIPNFEPEEDEVYVYLTTTNAKAEQINLTRLERLPGKSFEFCGKIHGKIETEDLPAPLELKIKEGAQVMLVANDPQGRWVNGDIGRVVYIDPEEQLIEVDLQRGYLVEVTPFKWDIYEHYFDKTSSKIEVRSVGHFVQFPLKLAWAITIHKSQGLTFKNLVIDLERGTFAHGQLYVALSRGISLDGIVLTKPVKKSHIKLDKKVVKFLTNFQYIKASEKLGLNEKIEAIRKAIEQNREIEIVYLKSSNIKTCRRIVPLEMKEMSYQGKTFLGLRAFCKLRSKERVFNIEKILEISEV</sequence>
<dbReference type="STRING" id="289377.HL41_07935"/>
<dbReference type="SMART" id="SM00382">
    <property type="entry name" value="AAA"/>
    <property type="match status" value="1"/>
</dbReference>
<name>A0A075WVV1_9BACT</name>
<feature type="domain" description="AAA+ ATPase" evidence="1">
    <location>
        <begin position="20"/>
        <end position="267"/>
    </location>
</feature>
<evidence type="ECO:0000259" key="1">
    <source>
        <dbReference type="SMART" id="SM00382"/>
    </source>
</evidence>
<dbReference type="HOGENOM" id="CLU_001613_7_2_0"/>
<proteinExistence type="predicted"/>
<dbReference type="Pfam" id="PF05970">
    <property type="entry name" value="PIF1"/>
    <property type="match status" value="1"/>
</dbReference>
<dbReference type="GO" id="GO:0006281">
    <property type="term" value="P:DNA repair"/>
    <property type="evidence" value="ECO:0007669"/>
    <property type="project" value="InterPro"/>
</dbReference>
<protein>
    <submittedName>
        <fullName evidence="2">ATPase AAA</fullName>
    </submittedName>
</protein>
<reference evidence="2 3" key="1">
    <citation type="journal article" date="2015" name="Genome Announc.">
        <title>Genome Sequence of a Sulfate-Reducing Thermophilic Bacterium, Thermodesulfobacterium commune DSM 2178T (Phylum Thermodesulfobacteria).</title>
        <authorList>
            <person name="Bhatnagar S."/>
            <person name="Badger J.H."/>
            <person name="Madupu R."/>
            <person name="Khouri H.M."/>
            <person name="O'Connor E.M."/>
            <person name="Robb F.T."/>
            <person name="Ward N.L."/>
            <person name="Eisen J.A."/>
        </authorList>
    </citation>
    <scope>NUCLEOTIDE SEQUENCE [LARGE SCALE GENOMIC DNA]</scope>
    <source>
        <strain evidence="2 3">DSM 2178</strain>
    </source>
</reference>
<dbReference type="EMBL" id="CP008796">
    <property type="protein sequence ID" value="AIH04598.1"/>
    <property type="molecule type" value="Genomic_DNA"/>
</dbReference>
<dbReference type="eggNOG" id="COG2378">
    <property type="taxonomic scope" value="Bacteria"/>
</dbReference>
<dbReference type="Gene3D" id="3.40.50.300">
    <property type="entry name" value="P-loop containing nucleotide triphosphate hydrolases"/>
    <property type="match status" value="2"/>
</dbReference>
<dbReference type="eggNOG" id="COG0507">
    <property type="taxonomic scope" value="Bacteria"/>
</dbReference>
<dbReference type="OrthoDB" id="9763659at2"/>
<dbReference type="GO" id="GO:0000723">
    <property type="term" value="P:telomere maintenance"/>
    <property type="evidence" value="ECO:0007669"/>
    <property type="project" value="InterPro"/>
</dbReference>
<dbReference type="PROSITE" id="PS52050">
    <property type="entry name" value="WYL"/>
    <property type="match status" value="1"/>
</dbReference>
<dbReference type="InterPro" id="IPR027417">
    <property type="entry name" value="P-loop_NTPase"/>
</dbReference>
<dbReference type="KEGG" id="tcm:HL41_07935"/>
<evidence type="ECO:0000313" key="3">
    <source>
        <dbReference type="Proteomes" id="UP000028481"/>
    </source>
</evidence>
<dbReference type="GO" id="GO:0003678">
    <property type="term" value="F:DNA helicase activity"/>
    <property type="evidence" value="ECO:0007669"/>
    <property type="project" value="InterPro"/>
</dbReference>
<dbReference type="SUPFAM" id="SSF52540">
    <property type="entry name" value="P-loop containing nucleoside triphosphate hydrolases"/>
    <property type="match status" value="2"/>
</dbReference>
<dbReference type="AlphaFoldDB" id="A0A075WVV1"/>
<dbReference type="InterPro" id="IPR010285">
    <property type="entry name" value="DNA_helicase_pif1-like_DEAD"/>
</dbReference>
<dbReference type="InterPro" id="IPR003593">
    <property type="entry name" value="AAA+_ATPase"/>
</dbReference>
<dbReference type="Pfam" id="PF13280">
    <property type="entry name" value="WYL"/>
    <property type="match status" value="1"/>
</dbReference>
<keyword evidence="3" id="KW-1185">Reference proteome</keyword>
<dbReference type="InterPro" id="IPR051055">
    <property type="entry name" value="PIF1_helicase"/>
</dbReference>
<dbReference type="Proteomes" id="UP000028481">
    <property type="component" value="Chromosome"/>
</dbReference>
<dbReference type="FunFam" id="3.40.50.300:FF:001498">
    <property type="entry name" value="ATP-dependent DNA helicase"/>
    <property type="match status" value="1"/>
</dbReference>
<dbReference type="InterPro" id="IPR026881">
    <property type="entry name" value="WYL_dom"/>
</dbReference>
<accession>A0A075WVV1</accession>
<dbReference type="CDD" id="cd18037">
    <property type="entry name" value="DEXSc_Pif1_like"/>
    <property type="match status" value="1"/>
</dbReference>
<dbReference type="PANTHER" id="PTHR47642">
    <property type="entry name" value="ATP-DEPENDENT DNA HELICASE"/>
    <property type="match status" value="1"/>
</dbReference>
<dbReference type="PaxDb" id="289377-HL41_07935"/>
<dbReference type="RefSeq" id="WP_038060541.1">
    <property type="nucleotide sequence ID" value="NZ_CP008796.1"/>
</dbReference>
<dbReference type="CDD" id="cd18809">
    <property type="entry name" value="SF1_C_RecD"/>
    <property type="match status" value="1"/>
</dbReference>
<evidence type="ECO:0000313" key="2">
    <source>
        <dbReference type="EMBL" id="AIH04598.1"/>
    </source>
</evidence>
<gene>
    <name evidence="2" type="ORF">HL41_07935</name>
</gene>
<dbReference type="Gene3D" id="2.30.30.940">
    <property type="match status" value="1"/>
</dbReference>
<organism evidence="2 3">
    <name type="scientific">Thermodesulfobacterium commune DSM 2178</name>
    <dbReference type="NCBI Taxonomy" id="289377"/>
    <lineage>
        <taxon>Bacteria</taxon>
        <taxon>Pseudomonadati</taxon>
        <taxon>Thermodesulfobacteriota</taxon>
        <taxon>Thermodesulfobacteria</taxon>
        <taxon>Thermodesulfobacteriales</taxon>
        <taxon>Thermodesulfobacteriaceae</taxon>
        <taxon>Thermodesulfobacterium</taxon>
    </lineage>
</organism>